<keyword evidence="19" id="KW-1185">Reference proteome</keyword>
<feature type="binding site" evidence="16">
    <location>
        <position position="90"/>
    </location>
    <ligand>
        <name>Zn(2+)</name>
        <dbReference type="ChEBI" id="CHEBI:29105"/>
        <label>1</label>
        <note>catalytic</note>
    </ligand>
</feature>
<organism evidence="18 19">
    <name type="scientific">Paenibacillus stellifer</name>
    <dbReference type="NCBI Taxonomy" id="169760"/>
    <lineage>
        <taxon>Bacteria</taxon>
        <taxon>Bacillati</taxon>
        <taxon>Bacillota</taxon>
        <taxon>Bacilli</taxon>
        <taxon>Bacillales</taxon>
        <taxon>Paenibacillaceae</taxon>
        <taxon>Paenibacillus</taxon>
    </lineage>
</organism>
<comment type="function">
    <text evidence="12">An RNase that has 5'-3' exonuclease and possibly endonuclease activity. Involved in maturation of rRNA and in some organisms also mRNA maturation and/or decay.</text>
</comment>
<dbReference type="KEGG" id="pste:PSTEL_14770"/>
<feature type="binding site" evidence="16">
    <location>
        <position position="93"/>
    </location>
    <ligand>
        <name>Zn(2+)</name>
        <dbReference type="ChEBI" id="CHEBI:29105"/>
        <label>1</label>
        <note>catalytic</note>
    </ligand>
</feature>
<feature type="binding site" evidence="16">
    <location>
        <position position="65"/>
    </location>
    <ligand>
        <name>Ca(2+)</name>
        <dbReference type="ChEBI" id="CHEBI:29108"/>
    </ligand>
</feature>
<dbReference type="PANTHER" id="PTHR43694">
    <property type="entry name" value="RIBONUCLEASE J"/>
    <property type="match status" value="1"/>
</dbReference>
<dbReference type="EC" id="3.1.-.-" evidence="12 13"/>
<dbReference type="InterPro" id="IPR001279">
    <property type="entry name" value="Metallo-B-lactamas"/>
</dbReference>
<comment type="function">
    <text evidence="10">Counteracts the endogenous Pycsar antiviral defense system. Phosphodiesterase that enables metal-dependent hydrolysis of host cyclic nucleotide Pycsar defense signals such as cCMP and cUMP.</text>
</comment>
<dbReference type="Proteomes" id="UP000029507">
    <property type="component" value="Chromosome"/>
</dbReference>
<evidence type="ECO:0000256" key="4">
    <source>
        <dbReference type="ARBA" id="ARBA00022759"/>
    </source>
</evidence>
<evidence type="ECO:0000256" key="5">
    <source>
        <dbReference type="ARBA" id="ARBA00022801"/>
    </source>
</evidence>
<dbReference type="GO" id="GO:0005737">
    <property type="term" value="C:cytoplasm"/>
    <property type="evidence" value="ECO:0007669"/>
    <property type="project" value="UniProtKB-SubCell"/>
</dbReference>
<proteinExistence type="inferred from homology"/>
<accession>A0A089LVI9</accession>
<evidence type="ECO:0000256" key="1">
    <source>
        <dbReference type="ARBA" id="ARBA00022490"/>
    </source>
</evidence>
<keyword evidence="5 12" id="KW-0378">Hydrolase</keyword>
<keyword evidence="2 12" id="KW-0540">Nuclease</keyword>
<dbReference type="PROSITE" id="PS01292">
    <property type="entry name" value="UPF0036"/>
    <property type="match status" value="1"/>
</dbReference>
<evidence type="ECO:0000256" key="9">
    <source>
        <dbReference type="ARBA" id="ARBA00034221"/>
    </source>
</evidence>
<dbReference type="SUPFAM" id="SSF56281">
    <property type="entry name" value="Metallo-hydrolase/oxidoreductase"/>
    <property type="match status" value="1"/>
</dbReference>
<evidence type="ECO:0000256" key="6">
    <source>
        <dbReference type="ARBA" id="ARBA00022833"/>
    </source>
</evidence>
<dbReference type="Gene3D" id="3.10.20.580">
    <property type="match status" value="1"/>
</dbReference>
<dbReference type="OrthoDB" id="9758375at2"/>
<feature type="binding site" evidence="16">
    <location>
        <position position="178"/>
    </location>
    <ligand>
        <name>Zn(2+)</name>
        <dbReference type="ChEBI" id="CHEBI:29105"/>
        <label>1</label>
        <note>catalytic</note>
    </ligand>
</feature>
<dbReference type="InterPro" id="IPR042173">
    <property type="entry name" value="RNase_J_2"/>
</dbReference>
<comment type="cofactor">
    <cofactor evidence="16">
        <name>Ca(2+)</name>
        <dbReference type="ChEBI" id="CHEBI:29108"/>
    </cofactor>
    <text evidence="16">Binds 1 Ca(2+) cation per subunit. Seen in 1 crystal structure, it is not clear if it is physiologically important.</text>
</comment>
<keyword evidence="7 12" id="KW-0269">Exonuclease</keyword>
<evidence type="ECO:0000256" key="14">
    <source>
        <dbReference type="PIRSR" id="PIRSR004803-1"/>
    </source>
</evidence>
<dbReference type="Pfam" id="PF07521">
    <property type="entry name" value="RMMBL"/>
    <property type="match status" value="1"/>
</dbReference>
<dbReference type="NCBIfam" id="TIGR00649">
    <property type="entry name" value="MG423"/>
    <property type="match status" value="1"/>
</dbReference>
<dbReference type="InterPro" id="IPR030854">
    <property type="entry name" value="RNase_J_bac"/>
</dbReference>
<keyword evidence="4 12" id="KW-0255">Endonuclease</keyword>
<keyword evidence="3 13" id="KW-0479">Metal-binding</keyword>
<dbReference type="PIRSF" id="PIRSF004803">
    <property type="entry name" value="RnjA"/>
    <property type="match status" value="1"/>
</dbReference>
<dbReference type="SMART" id="SM00849">
    <property type="entry name" value="Lactamase_B"/>
    <property type="match status" value="1"/>
</dbReference>
<dbReference type="HAMAP" id="MF_01491">
    <property type="entry name" value="RNase_J_bact"/>
    <property type="match status" value="1"/>
</dbReference>
<dbReference type="PANTHER" id="PTHR43694:SF1">
    <property type="entry name" value="RIBONUCLEASE J"/>
    <property type="match status" value="1"/>
</dbReference>
<reference evidence="18 19" key="1">
    <citation type="submission" date="2014-08" db="EMBL/GenBank/DDBJ databases">
        <title>Comparative genomics of the Paenibacillus odorifer group.</title>
        <authorList>
            <person name="den Bakker H.C."/>
            <person name="Tsai Y.-C."/>
            <person name="Martin N."/>
            <person name="Korlach J."/>
            <person name="Wiedmann M."/>
        </authorList>
    </citation>
    <scope>NUCLEOTIDE SEQUENCE [LARGE SCALE GENOMIC DNA]</scope>
    <source>
        <strain evidence="18 19">DSM 14472</strain>
    </source>
</reference>
<dbReference type="RefSeq" id="WP_038696215.1">
    <property type="nucleotide sequence ID" value="NZ_CP009286.1"/>
</dbReference>
<comment type="subunit">
    <text evidence="12">Homodimer, may be a subunit of the RNA degradosome.</text>
</comment>
<feature type="binding site" evidence="16">
    <location>
        <position position="63"/>
    </location>
    <ligand>
        <name>Ca(2+)</name>
        <dbReference type="ChEBI" id="CHEBI:29108"/>
    </ligand>
</feature>
<comment type="similarity">
    <text evidence="12 13">Belongs to the metallo-beta-lactamase superfamily. RNA-metabolizing metallo-beta-lactamase-like family. Bacterial RNase J subfamily.</text>
</comment>
<dbReference type="GO" id="GO:0006364">
    <property type="term" value="P:rRNA processing"/>
    <property type="evidence" value="ECO:0007669"/>
    <property type="project" value="UniProtKB-UniRule"/>
</dbReference>
<keyword evidence="12" id="KW-0698">rRNA processing</keyword>
<dbReference type="InterPro" id="IPR055132">
    <property type="entry name" value="RNase_J_b_CASP"/>
</dbReference>
<evidence type="ECO:0000256" key="2">
    <source>
        <dbReference type="ARBA" id="ARBA00022722"/>
    </source>
</evidence>
<dbReference type="InterPro" id="IPR001587">
    <property type="entry name" value="RNase_J_CS"/>
</dbReference>
<dbReference type="GO" id="GO:0003723">
    <property type="term" value="F:RNA binding"/>
    <property type="evidence" value="ECO:0007669"/>
    <property type="project" value="UniProtKB-UniRule"/>
</dbReference>
<gene>
    <name evidence="12" type="primary">rnj</name>
    <name evidence="18" type="ORF">PSTEL_14770</name>
</gene>
<evidence type="ECO:0000256" key="3">
    <source>
        <dbReference type="ARBA" id="ARBA00022723"/>
    </source>
</evidence>
<comment type="catalytic activity">
    <reaction evidence="11">
        <text>3',5'-cyclic UMP + H2O = UMP + H(+)</text>
        <dbReference type="Rhea" id="RHEA:70575"/>
        <dbReference type="ChEBI" id="CHEBI:15377"/>
        <dbReference type="ChEBI" id="CHEBI:15378"/>
        <dbReference type="ChEBI" id="CHEBI:57865"/>
        <dbReference type="ChEBI" id="CHEBI:184387"/>
    </reaction>
    <physiologicalReaction direction="left-to-right" evidence="11">
        <dbReference type="Rhea" id="RHEA:70576"/>
    </physiologicalReaction>
</comment>
<dbReference type="CDD" id="cd07714">
    <property type="entry name" value="RNaseJ_MBL-fold"/>
    <property type="match status" value="1"/>
</dbReference>
<sequence length="569" mass="63508">MNKPLLVDASTTQKKSRPRPQPVRIFALGGLGEIGKNMYGIEYKDEIVLIDAGLKFPDADMNGVDYIIPDIRYLLQKAKNIKALFLTHGHEDHIGGIPYLLKQLSVPIYGGPLTLGLVKAKLEEHQILHQAQLHTIQGHEIISFRHLKVHFYRTIHSIPDAFGIIIETPYGPVVHTGDFKFDSTPEGIPADIHKLMMIGRKGALALLADSTNSEREGQTPSELAVGESILESFRQCSGRVLFATFASNVHRLQQVVRAAVECQRKIIVIGRSMEKVFAIGQELGYIHVPEGTLVDSRRINTLKDHQVLIICTGSQGEVNAALTRIATGSHRSIQIQPDDTVIFSSSPIPGNVQNVNRSINMLMRSGANVIYGTIFDIHTSGHGSREDLKLMLNAVRPKYFVPIHGEYRMLVNHKRLAKQVGVPEDQIYLLDIGETLEITRNKARKGRKVPAGSVFVSQNELRYHENELIQERNQLGTNGVVIAAFTIKKNTKQIVFGPDLISRGFVYMKDAKALLKKAETQLKSSLNTLGQQHRYTHAVWYDHTVEVLNLLFDQELGRAPVILPSIQEL</sequence>
<dbReference type="GO" id="GO:0008270">
    <property type="term" value="F:zinc ion binding"/>
    <property type="evidence" value="ECO:0007669"/>
    <property type="project" value="InterPro"/>
</dbReference>
<dbReference type="HOGENOM" id="CLU_008727_3_1_9"/>
<evidence type="ECO:0000256" key="13">
    <source>
        <dbReference type="PIRNR" id="PIRNR004803"/>
    </source>
</evidence>
<evidence type="ECO:0000256" key="12">
    <source>
        <dbReference type="HAMAP-Rule" id="MF_01491"/>
    </source>
</evidence>
<name>A0A089LVI9_9BACL</name>
<dbReference type="STRING" id="169760.PSTEL_14770"/>
<dbReference type="Gene3D" id="3.60.15.10">
    <property type="entry name" value="Ribonuclease Z/Hydroxyacylglutathione hydrolase-like"/>
    <property type="match status" value="1"/>
</dbReference>
<evidence type="ECO:0000259" key="17">
    <source>
        <dbReference type="SMART" id="SM00849"/>
    </source>
</evidence>
<feature type="active site" description="Proton acceptor" evidence="14">
    <location>
        <position position="382"/>
    </location>
</feature>
<dbReference type="InterPro" id="IPR011108">
    <property type="entry name" value="RMMBL"/>
</dbReference>
<dbReference type="GO" id="GO:0004534">
    <property type="term" value="F:5'-3' RNA exonuclease activity"/>
    <property type="evidence" value="ECO:0007669"/>
    <property type="project" value="UniProtKB-UniRule"/>
</dbReference>
<comment type="catalytic activity">
    <reaction evidence="9">
        <text>3',5'-cyclic CMP + H2O = CMP + H(+)</text>
        <dbReference type="Rhea" id="RHEA:72675"/>
        <dbReference type="ChEBI" id="CHEBI:15377"/>
        <dbReference type="ChEBI" id="CHEBI:15378"/>
        <dbReference type="ChEBI" id="CHEBI:58003"/>
        <dbReference type="ChEBI" id="CHEBI:60377"/>
    </reaction>
    <physiologicalReaction direction="left-to-right" evidence="9">
        <dbReference type="Rhea" id="RHEA:72676"/>
    </physiologicalReaction>
</comment>
<dbReference type="GO" id="GO:0004521">
    <property type="term" value="F:RNA endonuclease activity"/>
    <property type="evidence" value="ECO:0007669"/>
    <property type="project" value="UniProtKB-UniRule"/>
</dbReference>
<dbReference type="InterPro" id="IPR041636">
    <property type="entry name" value="RNase_J_C"/>
</dbReference>
<feature type="binding site" evidence="12 15">
    <location>
        <begin position="378"/>
        <end position="382"/>
    </location>
    <ligand>
        <name>substrate</name>
    </ligand>
</feature>
<evidence type="ECO:0000256" key="15">
    <source>
        <dbReference type="PIRSR" id="PIRSR004803-2"/>
    </source>
</evidence>
<evidence type="ECO:0000256" key="11">
    <source>
        <dbReference type="ARBA" id="ARBA00048505"/>
    </source>
</evidence>
<dbReference type="EMBL" id="CP009286">
    <property type="protein sequence ID" value="AIQ64155.1"/>
    <property type="molecule type" value="Genomic_DNA"/>
</dbReference>
<feature type="binding site" evidence="16">
    <location>
        <position position="404"/>
    </location>
    <ligand>
        <name>Zn(2+)</name>
        <dbReference type="ChEBI" id="CHEBI:29105"/>
        <label>1</label>
        <note>catalytic</note>
    </ligand>
</feature>
<evidence type="ECO:0000313" key="18">
    <source>
        <dbReference type="EMBL" id="AIQ64155.1"/>
    </source>
</evidence>
<keyword evidence="1 12" id="KW-0963">Cytoplasm</keyword>
<evidence type="ECO:0000313" key="19">
    <source>
        <dbReference type="Proteomes" id="UP000029507"/>
    </source>
</evidence>
<dbReference type="AlphaFoldDB" id="A0A089LVI9"/>
<evidence type="ECO:0000256" key="8">
    <source>
        <dbReference type="ARBA" id="ARBA00022884"/>
    </source>
</evidence>
<evidence type="ECO:0000256" key="7">
    <source>
        <dbReference type="ARBA" id="ARBA00022839"/>
    </source>
</evidence>
<dbReference type="InterPro" id="IPR036866">
    <property type="entry name" value="RibonucZ/Hydroxyglut_hydro"/>
</dbReference>
<comment type="cofactor">
    <cofactor evidence="13 16">
        <name>Zn(2+)</name>
        <dbReference type="ChEBI" id="CHEBI:29105"/>
    </cofactor>
    <text evidence="13 16">Binds 2 Zn(2+) ions per subunit. It is not clear if Zn(2+) or Mg(2+) is physiologically important.</text>
</comment>
<dbReference type="Pfam" id="PF17770">
    <property type="entry name" value="RNase_J_C"/>
    <property type="match status" value="1"/>
</dbReference>
<keyword evidence="16" id="KW-0106">Calcium</keyword>
<protein>
    <recommendedName>
        <fullName evidence="12 13">Ribonuclease J</fullName>
        <shortName evidence="12">RNase J</shortName>
        <ecNumber evidence="12 13">3.1.-.-</ecNumber>
    </recommendedName>
</protein>
<keyword evidence="8 12" id="KW-0694">RNA-binding</keyword>
<dbReference type="InterPro" id="IPR004613">
    <property type="entry name" value="RNase_J"/>
</dbReference>
<evidence type="ECO:0000256" key="16">
    <source>
        <dbReference type="PIRSR" id="PIRSR004803-3"/>
    </source>
</evidence>
<comment type="subcellular location">
    <subcellularLocation>
        <location evidence="12 13">Cytoplasm</location>
    </subcellularLocation>
</comment>
<feature type="binding site" evidence="16">
    <location>
        <position position="156"/>
    </location>
    <ligand>
        <name>Zn(2+)</name>
        <dbReference type="ChEBI" id="CHEBI:29105"/>
        <label>1</label>
        <note>catalytic</note>
    </ligand>
</feature>
<feature type="active site" description="Proton donor" evidence="14">
    <location>
        <position position="209"/>
    </location>
</feature>
<feature type="domain" description="Metallo-beta-lactamase" evidence="17">
    <location>
        <begin position="35"/>
        <end position="229"/>
    </location>
</feature>
<feature type="binding site" evidence="16">
    <location>
        <position position="88"/>
    </location>
    <ligand>
        <name>Zn(2+)</name>
        <dbReference type="ChEBI" id="CHEBI:29105"/>
        <label>1</label>
        <note>catalytic</note>
    </ligand>
</feature>
<keyword evidence="6 16" id="KW-0862">Zinc</keyword>
<evidence type="ECO:0000256" key="10">
    <source>
        <dbReference type="ARBA" id="ARBA00034301"/>
    </source>
</evidence>
<dbReference type="Pfam" id="PF00753">
    <property type="entry name" value="Lactamase_B"/>
    <property type="match status" value="1"/>
</dbReference>
<feature type="binding site" evidence="16">
    <location>
        <position position="92"/>
    </location>
    <ligand>
        <name>Zn(2+)</name>
        <dbReference type="ChEBI" id="CHEBI:29105"/>
        <label>1</label>
        <note>catalytic</note>
    </ligand>
</feature>
<dbReference type="Pfam" id="PF22505">
    <property type="entry name" value="RNase_J_b_CASP"/>
    <property type="match status" value="1"/>
</dbReference>
<dbReference type="Gene3D" id="3.40.50.10710">
    <property type="entry name" value="Metallo-hydrolase/oxidoreductase"/>
    <property type="match status" value="1"/>
</dbReference>
<feature type="binding site" evidence="15">
    <location>
        <begin position="246"/>
        <end position="248"/>
    </location>
    <ligand>
        <name>substrate</name>
    </ligand>
</feature>